<dbReference type="Pfam" id="PF01345">
    <property type="entry name" value="DUF11"/>
    <property type="match status" value="2"/>
</dbReference>
<feature type="domain" description="DUF11" evidence="2">
    <location>
        <begin position="255"/>
        <end position="355"/>
    </location>
</feature>
<organism evidence="3 4">
    <name type="scientific">Streptomyces mobaraensis</name>
    <name type="common">Streptoverticillium mobaraense</name>
    <dbReference type="NCBI Taxonomy" id="35621"/>
    <lineage>
        <taxon>Bacteria</taxon>
        <taxon>Bacillati</taxon>
        <taxon>Actinomycetota</taxon>
        <taxon>Actinomycetes</taxon>
        <taxon>Kitasatosporales</taxon>
        <taxon>Streptomycetaceae</taxon>
        <taxon>Streptomyces</taxon>
    </lineage>
</organism>
<dbReference type="SUPFAM" id="SSF49899">
    <property type="entry name" value="Concanavalin A-like lectins/glucanases"/>
    <property type="match status" value="1"/>
</dbReference>
<keyword evidence="4" id="KW-1185">Reference proteome</keyword>
<evidence type="ECO:0000313" key="4">
    <source>
        <dbReference type="Proteomes" id="UP000327000"/>
    </source>
</evidence>
<dbReference type="Gene3D" id="2.60.120.200">
    <property type="match status" value="1"/>
</dbReference>
<sequence>MSLFPYKQSFAGSATPPGWKLHGSARMTGQGWLSLTPAQPFKAGTALLDVAFPSSDGISVQFDLAAYGGGDPADGMSFFLIDGAHETDVGGPGGALGYACYRKGQPDRRPGVSHGYVGIGVDQHGSFSNPSEAGDTGPGSRPDSAVLRGSGDAYDGYRYLVGASLPSLGTGREQPTRLLLSIIDRKVTVSVREDDNWRRLIDGYDLRNAPGQAALPATLKLGLSAATGALTNNYEVRDLEVTLPAEFPLAMTGPRTVRAGSPIGYRITVENKGPNAVPDAKVTGKLPTEVTGAAFGPLELGGGATAGTGTVTDGTFTQPLCLPVGGTAVIPLDGTVATGTSGSITCDATVTSETRANIATRYSDSVTTTVTAPPSAEVPLGMRGPATADSGKQISYTMTVENKGPDAVPAARLTGTLTPHLTGPVFETPQLSGGATAGEGTISGGDFTQPLHLPRGGAAVIRVTGTVERGFTGDITSTSKIETPDVVNTSPDKAGSVTTRVSPPKIDITIKTKNGFEQSWPPEAAGYVWSYTFTLAASENRVQQWQLSLDGLPAGSRVNPAVTDHWYTVVKDGSADGHVVIESPATGHSIEPGTPLDVQVQVLHRSLAESNEGLVYNLQGIALREGGR</sequence>
<comment type="caution">
    <text evidence="3">The sequence shown here is derived from an EMBL/GenBank/DDBJ whole genome shotgun (WGS) entry which is preliminary data.</text>
</comment>
<dbReference type="AlphaFoldDB" id="A0A5N5VYE5"/>
<evidence type="ECO:0000313" key="3">
    <source>
        <dbReference type="EMBL" id="KAB7833800.1"/>
    </source>
</evidence>
<dbReference type="InterPro" id="IPR047589">
    <property type="entry name" value="DUF11_rpt"/>
</dbReference>
<evidence type="ECO:0000259" key="2">
    <source>
        <dbReference type="Pfam" id="PF01345"/>
    </source>
</evidence>
<dbReference type="EMBL" id="VOKX01000127">
    <property type="protein sequence ID" value="KAB7833800.1"/>
    <property type="molecule type" value="Genomic_DNA"/>
</dbReference>
<protein>
    <recommendedName>
        <fullName evidence="2">DUF11 domain-containing protein</fullName>
    </recommendedName>
</protein>
<dbReference type="Proteomes" id="UP000327000">
    <property type="component" value="Unassembled WGS sequence"/>
</dbReference>
<proteinExistence type="predicted"/>
<dbReference type="InterPro" id="IPR001434">
    <property type="entry name" value="OmcB-like_DUF11"/>
</dbReference>
<dbReference type="RefSeq" id="WP_152265954.1">
    <property type="nucleotide sequence ID" value="NZ_VOKX01000127.1"/>
</dbReference>
<dbReference type="OrthoDB" id="3225333at2"/>
<name>A0A5N5VYE5_STRMB</name>
<reference evidence="3 4" key="1">
    <citation type="journal article" date="2019" name="Microb. Cell Fact.">
        <title>Exploring novel herbicidin analogues by transcriptional regulator overexpression and MS/MS molecular networking.</title>
        <authorList>
            <person name="Shi Y."/>
            <person name="Gu R."/>
            <person name="Li Y."/>
            <person name="Wang X."/>
            <person name="Ren W."/>
            <person name="Li X."/>
            <person name="Wang L."/>
            <person name="Xie Y."/>
            <person name="Hong B."/>
        </authorList>
    </citation>
    <scope>NUCLEOTIDE SEQUENCE [LARGE SCALE GENOMIC DNA]</scope>
    <source>
        <strain evidence="3 4">US-43</strain>
    </source>
</reference>
<gene>
    <name evidence="3" type="ORF">FRZ00_32240</name>
</gene>
<feature type="region of interest" description="Disordered" evidence="1">
    <location>
        <begin position="124"/>
        <end position="146"/>
    </location>
</feature>
<feature type="domain" description="DUF11" evidence="2">
    <location>
        <begin position="386"/>
        <end position="485"/>
    </location>
</feature>
<dbReference type="InterPro" id="IPR013320">
    <property type="entry name" value="ConA-like_dom_sf"/>
</dbReference>
<accession>A0A5N5VYE5</accession>
<dbReference type="NCBIfam" id="TIGR01451">
    <property type="entry name" value="B_ant_repeat"/>
    <property type="match status" value="1"/>
</dbReference>
<evidence type="ECO:0000256" key="1">
    <source>
        <dbReference type="SAM" id="MobiDB-lite"/>
    </source>
</evidence>